<comment type="subunit">
    <text evidence="12">Homotetramer; dimer of dimers.</text>
</comment>
<feature type="binding site" evidence="12">
    <location>
        <position position="71"/>
    </location>
    <ligand>
        <name>pyruvate</name>
        <dbReference type="ChEBI" id="CHEBI:15361"/>
    </ligand>
</feature>
<comment type="pathway">
    <text evidence="2 12">Amino-acid biosynthesis; L-lysine biosynthesis via DAP pathway; (S)-tetrahydrodipicolinate from L-aspartate: step 3/4.</text>
</comment>
<dbReference type="EMBL" id="JAAXKY010000024">
    <property type="protein sequence ID" value="NMH77474.1"/>
    <property type="molecule type" value="Genomic_DNA"/>
</dbReference>
<evidence type="ECO:0000256" key="9">
    <source>
        <dbReference type="ARBA" id="ARBA00023239"/>
    </source>
</evidence>
<protein>
    <recommendedName>
        <fullName evidence="4 12">4-hydroxy-tetrahydrodipicolinate synthase</fullName>
        <shortName evidence="12">HTPA synthase</shortName>
        <ecNumber evidence="4 12">4.3.3.7</ecNumber>
    </recommendedName>
</protein>
<dbReference type="NCBIfam" id="TIGR00674">
    <property type="entry name" value="dapA"/>
    <property type="match status" value="1"/>
</dbReference>
<dbReference type="Proteomes" id="UP001296706">
    <property type="component" value="Unassembled WGS sequence"/>
</dbReference>
<evidence type="ECO:0000313" key="15">
    <source>
        <dbReference type="EMBL" id="NMH77474.1"/>
    </source>
</evidence>
<dbReference type="EC" id="4.3.3.7" evidence="4 12"/>
<evidence type="ECO:0000256" key="13">
    <source>
        <dbReference type="PIRNR" id="PIRNR001365"/>
    </source>
</evidence>
<feature type="region of interest" description="Disordered" evidence="14">
    <location>
        <begin position="320"/>
        <end position="346"/>
    </location>
</feature>
<keyword evidence="8 12" id="KW-0457">Lysine biosynthesis</keyword>
<comment type="caution">
    <text evidence="15">The sequence shown here is derived from an EMBL/GenBank/DDBJ whole genome shotgun (WGS) entry which is preliminary data.</text>
</comment>
<feature type="active site" description="Proton donor/acceptor" evidence="12">
    <location>
        <position position="159"/>
    </location>
</feature>
<dbReference type="PANTHER" id="PTHR12128">
    <property type="entry name" value="DIHYDRODIPICOLINATE SYNTHASE"/>
    <property type="match status" value="1"/>
</dbReference>
<feature type="binding site" evidence="12">
    <location>
        <position position="227"/>
    </location>
    <ligand>
        <name>pyruvate</name>
        <dbReference type="ChEBI" id="CHEBI:15361"/>
    </ligand>
</feature>
<dbReference type="PROSITE" id="PS00665">
    <property type="entry name" value="DHDPS_1"/>
    <property type="match status" value="1"/>
</dbReference>
<dbReference type="InterPro" id="IPR020625">
    <property type="entry name" value="Schiff_base-form_aldolases_AS"/>
</dbReference>
<evidence type="ECO:0000256" key="4">
    <source>
        <dbReference type="ARBA" id="ARBA00012086"/>
    </source>
</evidence>
<dbReference type="SUPFAM" id="SSF51569">
    <property type="entry name" value="Aldolase"/>
    <property type="match status" value="1"/>
</dbReference>
<evidence type="ECO:0000256" key="5">
    <source>
        <dbReference type="ARBA" id="ARBA00022490"/>
    </source>
</evidence>
<dbReference type="HAMAP" id="MF_00418">
    <property type="entry name" value="DapA"/>
    <property type="match status" value="1"/>
</dbReference>
<dbReference type="Gene3D" id="3.20.20.70">
    <property type="entry name" value="Aldolase class I"/>
    <property type="match status" value="1"/>
</dbReference>
<feature type="compositionally biased region" description="Polar residues" evidence="14">
    <location>
        <begin position="334"/>
        <end position="346"/>
    </location>
</feature>
<evidence type="ECO:0000313" key="16">
    <source>
        <dbReference type="Proteomes" id="UP001296706"/>
    </source>
</evidence>
<feature type="site" description="Part of a proton relay during catalysis" evidence="12">
    <location>
        <position position="70"/>
    </location>
</feature>
<evidence type="ECO:0000256" key="7">
    <source>
        <dbReference type="ARBA" id="ARBA00022915"/>
    </source>
</evidence>
<dbReference type="Pfam" id="PF00701">
    <property type="entry name" value="DHDPS"/>
    <property type="match status" value="1"/>
</dbReference>
<keyword evidence="10 12" id="KW-0704">Schiff base</keyword>
<proteinExistence type="inferred from homology"/>
<keyword evidence="5 12" id="KW-0963">Cytoplasm</keyword>
<evidence type="ECO:0000256" key="10">
    <source>
        <dbReference type="ARBA" id="ARBA00023270"/>
    </source>
</evidence>
<evidence type="ECO:0000256" key="6">
    <source>
        <dbReference type="ARBA" id="ARBA00022605"/>
    </source>
</evidence>
<comment type="catalytic activity">
    <reaction evidence="11 12">
        <text>L-aspartate 4-semialdehyde + pyruvate = (2S,4S)-4-hydroxy-2,3,4,5-tetrahydrodipicolinate + H2O + H(+)</text>
        <dbReference type="Rhea" id="RHEA:34171"/>
        <dbReference type="ChEBI" id="CHEBI:15361"/>
        <dbReference type="ChEBI" id="CHEBI:15377"/>
        <dbReference type="ChEBI" id="CHEBI:15378"/>
        <dbReference type="ChEBI" id="CHEBI:67139"/>
        <dbReference type="ChEBI" id="CHEBI:537519"/>
        <dbReference type="EC" id="4.3.3.7"/>
    </reaction>
</comment>
<dbReference type="InterPro" id="IPR005263">
    <property type="entry name" value="DapA"/>
</dbReference>
<keyword evidence="6 12" id="KW-0028">Amino-acid biosynthesis</keyword>
<keyword evidence="7 12" id="KW-0220">Diaminopimelate biosynthesis</keyword>
<comment type="similarity">
    <text evidence="3 12 13">Belongs to the DapA family.</text>
</comment>
<dbReference type="PIRSF" id="PIRSF001365">
    <property type="entry name" value="DHDPS"/>
    <property type="match status" value="1"/>
</dbReference>
<dbReference type="PANTHER" id="PTHR12128:SF66">
    <property type="entry name" value="4-HYDROXY-2-OXOGLUTARATE ALDOLASE, MITOCHONDRIAL"/>
    <property type="match status" value="1"/>
</dbReference>
<organism evidence="15 16">
    <name type="scientific">Pseudonocardia xinjiangensis</name>
    <dbReference type="NCBI Taxonomy" id="75289"/>
    <lineage>
        <taxon>Bacteria</taxon>
        <taxon>Bacillati</taxon>
        <taxon>Actinomycetota</taxon>
        <taxon>Actinomycetes</taxon>
        <taxon>Pseudonocardiales</taxon>
        <taxon>Pseudonocardiaceae</taxon>
        <taxon>Pseudonocardia</taxon>
    </lineage>
</organism>
<dbReference type="GO" id="GO:0008840">
    <property type="term" value="F:4-hydroxy-tetrahydrodipicolinate synthase activity"/>
    <property type="evidence" value="ECO:0007669"/>
    <property type="project" value="UniProtKB-EC"/>
</dbReference>
<dbReference type="PRINTS" id="PR00146">
    <property type="entry name" value="DHPICSNTHASE"/>
</dbReference>
<dbReference type="PROSITE" id="PS00666">
    <property type="entry name" value="DHDPS_2"/>
    <property type="match status" value="1"/>
</dbReference>
<evidence type="ECO:0000256" key="11">
    <source>
        <dbReference type="ARBA" id="ARBA00047836"/>
    </source>
</evidence>
<comment type="function">
    <text evidence="1 12">Catalyzes the condensation of (S)-aspartate-beta-semialdehyde [(S)-ASA] and pyruvate to 4-hydroxy-tetrahydrodipicolinate (HTPA).</text>
</comment>
<feature type="active site" description="Schiff-base intermediate with substrate" evidence="12">
    <location>
        <position position="187"/>
    </location>
</feature>
<dbReference type="InterPro" id="IPR020624">
    <property type="entry name" value="Schiff_base-form_aldolases_CS"/>
</dbReference>
<dbReference type="InterPro" id="IPR002220">
    <property type="entry name" value="DapA-like"/>
</dbReference>
<dbReference type="SMART" id="SM01130">
    <property type="entry name" value="DHDPS"/>
    <property type="match status" value="1"/>
</dbReference>
<comment type="subcellular location">
    <subcellularLocation>
        <location evidence="12">Cytoplasm</location>
    </subcellularLocation>
</comment>
<keyword evidence="9 12" id="KW-0456">Lyase</keyword>
<evidence type="ECO:0000256" key="12">
    <source>
        <dbReference type="HAMAP-Rule" id="MF_00418"/>
    </source>
</evidence>
<feature type="site" description="Part of a proton relay during catalysis" evidence="12">
    <location>
        <position position="133"/>
    </location>
</feature>
<accession>A0ABX1RCU3</accession>
<evidence type="ECO:0000256" key="1">
    <source>
        <dbReference type="ARBA" id="ARBA00003294"/>
    </source>
</evidence>
<name>A0ABX1RCU3_9PSEU</name>
<comment type="caution">
    <text evidence="12">Was originally thought to be a dihydrodipicolinate synthase (DHDPS), catalyzing the condensation of (S)-aspartate-beta-semialdehyde [(S)-ASA] and pyruvate to dihydrodipicolinate (DHDP). However, it was shown in E.coli that the product of the enzymatic reaction is not dihydrodipicolinate but in fact (4S)-4-hydroxy-2,3,4,5-tetrahydro-(2S)-dipicolinic acid (HTPA), and that the consecutive dehydration reaction leading to DHDP is not spontaneous but catalyzed by DapB.</text>
</comment>
<dbReference type="CDD" id="cd00950">
    <property type="entry name" value="DHDPS"/>
    <property type="match status" value="1"/>
</dbReference>
<evidence type="ECO:0000256" key="2">
    <source>
        <dbReference type="ARBA" id="ARBA00005120"/>
    </source>
</evidence>
<sequence length="346" mass="36322">MHTAAPPVVPGCNGGPTVEYGRPTSPFGHVMTAMVTPFTPDGRALDLECAAGLATSLIDLGNDGLVVNGTTGEAPTTSDAEKAALIRTVVAAVGHRATVVAGVGTYDTEHSKRLARQAAAAGAHGILVVTPYYSRPPQYGLIAHFTAVADATELPVMLYDIPPRTAVAFEADTLCTLAAHPRIIAIKDARNDLHFCAEMISRTGLHYYSGDDPLNLPFLALGAVGFVSVIGHVAADRLRMMHDAFTDGDIEAARALHVALFPLHRAMRRVGGAVFGKLAVGLSWRDVGTTRLPLPPPTGDQVAAVAADLAEAGVPFSTAQFPRRPVAERRVPTNKASQTKQPVPIP</sequence>
<evidence type="ECO:0000256" key="3">
    <source>
        <dbReference type="ARBA" id="ARBA00007592"/>
    </source>
</evidence>
<gene>
    <name evidence="12 15" type="primary">dapA</name>
    <name evidence="15" type="ORF">HF577_10295</name>
</gene>
<keyword evidence="16" id="KW-1185">Reference proteome</keyword>
<dbReference type="InterPro" id="IPR013785">
    <property type="entry name" value="Aldolase_TIM"/>
</dbReference>
<reference evidence="15 16" key="1">
    <citation type="submission" date="2020-04" db="EMBL/GenBank/DDBJ databases">
        <authorList>
            <person name="Klaysubun C."/>
            <person name="Duangmal K."/>
            <person name="Lipun K."/>
        </authorList>
    </citation>
    <scope>NUCLEOTIDE SEQUENCE [LARGE SCALE GENOMIC DNA]</scope>
    <source>
        <strain evidence="15 16">JCM 11839</strain>
    </source>
</reference>
<evidence type="ECO:0000256" key="14">
    <source>
        <dbReference type="SAM" id="MobiDB-lite"/>
    </source>
</evidence>
<evidence type="ECO:0000256" key="8">
    <source>
        <dbReference type="ARBA" id="ARBA00023154"/>
    </source>
</evidence>